<feature type="repeat" description="TPR" evidence="3">
    <location>
        <begin position="101"/>
        <end position="134"/>
    </location>
</feature>
<keyword evidence="2 3" id="KW-0802">TPR repeat</keyword>
<dbReference type="Proteomes" id="UP000266482">
    <property type="component" value="Unassembled WGS sequence"/>
</dbReference>
<keyword evidence="1" id="KW-0677">Repeat</keyword>
<evidence type="ECO:0000256" key="3">
    <source>
        <dbReference type="PROSITE-ProRule" id="PRU00339"/>
    </source>
</evidence>
<gene>
    <name evidence="5" type="ORF">D3P08_13465</name>
</gene>
<feature type="transmembrane region" description="Helical" evidence="4">
    <location>
        <begin position="6"/>
        <end position="32"/>
    </location>
</feature>
<dbReference type="OrthoDB" id="2658060at2"/>
<name>A0A3A1UWA4_9BACL</name>
<dbReference type="InterPro" id="IPR019734">
    <property type="entry name" value="TPR_rpt"/>
</dbReference>
<evidence type="ECO:0000313" key="5">
    <source>
        <dbReference type="EMBL" id="RIX52475.1"/>
    </source>
</evidence>
<protein>
    <submittedName>
        <fullName evidence="5">Uncharacterized protein</fullName>
    </submittedName>
</protein>
<evidence type="ECO:0000313" key="6">
    <source>
        <dbReference type="Proteomes" id="UP000266482"/>
    </source>
</evidence>
<proteinExistence type="predicted"/>
<evidence type="ECO:0000256" key="4">
    <source>
        <dbReference type="SAM" id="Phobius"/>
    </source>
</evidence>
<accession>A0A3A1UWA4</accession>
<dbReference type="PROSITE" id="PS50005">
    <property type="entry name" value="TPR"/>
    <property type="match status" value="1"/>
</dbReference>
<dbReference type="PANTHER" id="PTHR45586:SF1">
    <property type="entry name" value="LIPOPOLYSACCHARIDE ASSEMBLY PROTEIN B"/>
    <property type="match status" value="1"/>
</dbReference>
<sequence>MFKFTFLFLWLSWLFGNPIVAIIVLLILLYALDRKFIGLSPSLLKPIKRRSRISKLKQRVEASPSDVSAKQELARLLMEGKRYKEALHIWEPLQGVLEDSAEYWDDLGHCYLETGDTEKGEASTLRGLKLNPRVKYGAPYLRLADSNRKRDPEQALAYLQSFQEIHSSSCEAYDRLSTIYKGMGRAEDAKRAADEGLRLYKSLPKYRRRSERKWAIRLLLKK</sequence>
<keyword evidence="6" id="KW-1185">Reference proteome</keyword>
<dbReference type="SUPFAM" id="SSF48452">
    <property type="entry name" value="TPR-like"/>
    <property type="match status" value="1"/>
</dbReference>
<dbReference type="InterPro" id="IPR051012">
    <property type="entry name" value="CellSynth/LPSAsmb/PSIAsmb"/>
</dbReference>
<keyword evidence="4" id="KW-1133">Transmembrane helix</keyword>
<dbReference type="InterPro" id="IPR011990">
    <property type="entry name" value="TPR-like_helical_dom_sf"/>
</dbReference>
<keyword evidence="4" id="KW-0472">Membrane</keyword>
<comment type="caution">
    <text evidence="5">The sequence shown here is derived from an EMBL/GenBank/DDBJ whole genome shotgun (WGS) entry which is preliminary data.</text>
</comment>
<dbReference type="Gene3D" id="1.25.40.10">
    <property type="entry name" value="Tetratricopeptide repeat domain"/>
    <property type="match status" value="1"/>
</dbReference>
<dbReference type="Pfam" id="PF13181">
    <property type="entry name" value="TPR_8"/>
    <property type="match status" value="1"/>
</dbReference>
<dbReference type="AlphaFoldDB" id="A0A3A1UWA4"/>
<evidence type="ECO:0000256" key="1">
    <source>
        <dbReference type="ARBA" id="ARBA00022737"/>
    </source>
</evidence>
<dbReference type="PANTHER" id="PTHR45586">
    <property type="entry name" value="TPR REPEAT-CONTAINING PROTEIN PA4667"/>
    <property type="match status" value="1"/>
</dbReference>
<dbReference type="RefSeq" id="WP_119600200.1">
    <property type="nucleotide sequence ID" value="NZ_QXQA01000007.1"/>
</dbReference>
<keyword evidence="4" id="KW-0812">Transmembrane</keyword>
<dbReference type="EMBL" id="QXQA01000007">
    <property type="protein sequence ID" value="RIX52475.1"/>
    <property type="molecule type" value="Genomic_DNA"/>
</dbReference>
<evidence type="ECO:0000256" key="2">
    <source>
        <dbReference type="ARBA" id="ARBA00022803"/>
    </source>
</evidence>
<organism evidence="5 6">
    <name type="scientific">Paenibacillus nanensis</name>
    <dbReference type="NCBI Taxonomy" id="393251"/>
    <lineage>
        <taxon>Bacteria</taxon>
        <taxon>Bacillati</taxon>
        <taxon>Bacillota</taxon>
        <taxon>Bacilli</taxon>
        <taxon>Bacillales</taxon>
        <taxon>Paenibacillaceae</taxon>
        <taxon>Paenibacillus</taxon>
    </lineage>
</organism>
<reference evidence="5 6" key="1">
    <citation type="submission" date="2018-09" db="EMBL/GenBank/DDBJ databases">
        <title>Paenibacillus aracenensis nov. sp. isolated from a cave in southern Spain.</title>
        <authorList>
            <person name="Jurado V."/>
            <person name="Gutierrez-Patricio S."/>
            <person name="Gonzalez-Pimentel J.L."/>
            <person name="Miller A.Z."/>
            <person name="Laiz L."/>
            <person name="Saiz-Jimenez C."/>
        </authorList>
    </citation>
    <scope>NUCLEOTIDE SEQUENCE [LARGE SCALE GENOMIC DNA]</scope>
    <source>
        <strain evidence="5 6">DSM 22867</strain>
    </source>
</reference>